<dbReference type="EMBL" id="JACHLK010000006">
    <property type="protein sequence ID" value="MBB6560855.1"/>
    <property type="molecule type" value="Genomic_DNA"/>
</dbReference>
<evidence type="ECO:0000313" key="2">
    <source>
        <dbReference type="EMBL" id="MBB6560855.1"/>
    </source>
</evidence>
<gene>
    <name evidence="2" type="ORF">HNP48_003531</name>
</gene>
<reference evidence="2 3" key="1">
    <citation type="submission" date="2020-08" db="EMBL/GenBank/DDBJ databases">
        <title>Functional genomics of gut bacteria from endangered species of beetles.</title>
        <authorList>
            <person name="Carlos-Shanley C."/>
        </authorList>
    </citation>
    <scope>NUCLEOTIDE SEQUENCE [LARGE SCALE GENOMIC DNA]</scope>
    <source>
        <strain evidence="2 3">S00198</strain>
    </source>
</reference>
<organism evidence="2 3">
    <name type="scientific">Acidovorax soli</name>
    <dbReference type="NCBI Taxonomy" id="592050"/>
    <lineage>
        <taxon>Bacteria</taxon>
        <taxon>Pseudomonadati</taxon>
        <taxon>Pseudomonadota</taxon>
        <taxon>Betaproteobacteria</taxon>
        <taxon>Burkholderiales</taxon>
        <taxon>Comamonadaceae</taxon>
        <taxon>Acidovorax</taxon>
    </lineage>
</organism>
<dbReference type="Proteomes" id="UP000575083">
    <property type="component" value="Unassembled WGS sequence"/>
</dbReference>
<accession>A0A7X0PF77</accession>
<keyword evidence="1" id="KW-0812">Transmembrane</keyword>
<name>A0A7X0PF77_9BURK</name>
<dbReference type="Gene3D" id="1.20.1440.20">
    <property type="entry name" value="LemA-like domain"/>
    <property type="match status" value="1"/>
</dbReference>
<evidence type="ECO:0000256" key="1">
    <source>
        <dbReference type="SAM" id="Phobius"/>
    </source>
</evidence>
<keyword evidence="1" id="KW-0472">Membrane</keyword>
<evidence type="ECO:0000313" key="3">
    <source>
        <dbReference type="Proteomes" id="UP000575083"/>
    </source>
</evidence>
<dbReference type="InterPro" id="IPR023353">
    <property type="entry name" value="LemA-like_dom_sf"/>
</dbReference>
<comment type="caution">
    <text evidence="2">The sequence shown here is derived from an EMBL/GenBank/DDBJ whole genome shotgun (WGS) entry which is preliminary data.</text>
</comment>
<keyword evidence="1" id="KW-1133">Transmembrane helix</keyword>
<feature type="transmembrane region" description="Helical" evidence="1">
    <location>
        <begin position="6"/>
        <end position="22"/>
    </location>
</feature>
<protein>
    <submittedName>
        <fullName evidence="2">LemA protein</fullName>
    </submittedName>
</protein>
<sequence>MWSSPLFWIFVAIMLFWALGAYNRLTRLRSSVVQAFGAVDAHLVRLIALLGEFDAVQGHSAAPAAAAGGAADSSEPPTPLLDPAKVAALRGATTQMGASLAVARSQPLQRDALAALTAARSVLDATWRSVVTEADGPGAREMVAPWSIRWEEHHAQIDLAVQVINHAAEQHDAAIHQFPARLLAWVFGFKAAKGL</sequence>
<dbReference type="AlphaFoldDB" id="A0A7X0PF77"/>
<proteinExistence type="predicted"/>
<keyword evidence="3" id="KW-1185">Reference proteome</keyword>
<dbReference type="SUPFAM" id="SSF140478">
    <property type="entry name" value="LemA-like"/>
    <property type="match status" value="1"/>
</dbReference>